<reference evidence="2 3" key="1">
    <citation type="journal article" date="2008" name="BMC Genomics">
        <title>Genome sequence and rapid evolution of the rice pathogen Xanthomonas oryzae pv. oryzae PXO99A.</title>
        <authorList>
            <person name="Salzberg S.L."/>
            <person name="Sommer D.D."/>
            <person name="Schatz M.C."/>
            <person name="Phillippy A.M."/>
            <person name="Rabinowicz P.D."/>
            <person name="Tsuge S."/>
            <person name="Furutani A."/>
            <person name="Ochiai H."/>
            <person name="Delcher A.L."/>
            <person name="Kelley D."/>
            <person name="Madupu R."/>
            <person name="Puiu D."/>
            <person name="Radune D."/>
            <person name="Shumway M."/>
            <person name="Trapnell C."/>
            <person name="Aparna G."/>
            <person name="Jha G."/>
            <person name="Pandey A."/>
            <person name="Patil P.B."/>
            <person name="Ishihara H."/>
            <person name="Meyer D.F."/>
            <person name="Szurek B."/>
            <person name="Verdier V."/>
            <person name="Koebnik R."/>
            <person name="Dow J.M."/>
            <person name="Ryan R.P."/>
            <person name="Hirata H."/>
            <person name="Tsuyumu S."/>
            <person name="Won Lee S."/>
            <person name="Seo Y.S."/>
            <person name="Sriariyanum M."/>
            <person name="Ronald P.C."/>
            <person name="Sonti R.V."/>
            <person name="Van Sluys M.A."/>
            <person name="Leach J.E."/>
            <person name="White F.F."/>
            <person name="Bogdanove A.J."/>
        </authorList>
    </citation>
    <scope>NUCLEOTIDE SEQUENCE [LARGE SCALE GENOMIC DNA]</scope>
    <source>
        <strain evidence="2 3">PXO99A</strain>
    </source>
</reference>
<feature type="region of interest" description="Disordered" evidence="1">
    <location>
        <begin position="1"/>
        <end position="35"/>
    </location>
</feature>
<gene>
    <name evidence="2" type="ordered locus">PXO_04788</name>
</gene>
<protein>
    <submittedName>
        <fullName evidence="2">Uncharacterized protein</fullName>
    </submittedName>
</protein>
<accession>A0A0K0GIU3</accession>
<evidence type="ECO:0000256" key="1">
    <source>
        <dbReference type="SAM" id="MobiDB-lite"/>
    </source>
</evidence>
<evidence type="ECO:0000313" key="2">
    <source>
        <dbReference type="EMBL" id="ACD58067.1"/>
    </source>
</evidence>
<dbReference type="HOGENOM" id="CLU_2921709_0_0_6"/>
<dbReference type="KEGG" id="xop:PXO_04788"/>
<name>A0A0K0GIU3_XANOP</name>
<dbReference type="Proteomes" id="UP000001740">
    <property type="component" value="Chromosome"/>
</dbReference>
<organism evidence="2 3">
    <name type="scientific">Xanthomonas oryzae pv. oryzae (strain PXO99A)</name>
    <dbReference type="NCBI Taxonomy" id="360094"/>
    <lineage>
        <taxon>Bacteria</taxon>
        <taxon>Pseudomonadati</taxon>
        <taxon>Pseudomonadota</taxon>
        <taxon>Gammaproteobacteria</taxon>
        <taxon>Lysobacterales</taxon>
        <taxon>Lysobacteraceae</taxon>
        <taxon>Xanthomonas</taxon>
    </lineage>
</organism>
<dbReference type="AlphaFoldDB" id="A0A0K0GIU3"/>
<sequence length="61" mass="6148">MAEDAPVVADAQTPPSSDTRHAASPSSGRHIKDLDKVVVTASPLRAAAGELSRPPGGSASR</sequence>
<evidence type="ECO:0000313" key="3">
    <source>
        <dbReference type="Proteomes" id="UP000001740"/>
    </source>
</evidence>
<dbReference type="EMBL" id="CP000967">
    <property type="protein sequence ID" value="ACD58067.1"/>
    <property type="molecule type" value="Genomic_DNA"/>
</dbReference>
<proteinExistence type="predicted"/>